<keyword evidence="3" id="KW-0378">Hydrolase</keyword>
<reference evidence="3" key="1">
    <citation type="submission" date="2015-07" db="EMBL/GenBank/DDBJ databases">
        <title>Transcriptome Assembly of Anthurium amnicola.</title>
        <authorList>
            <person name="Suzuki J."/>
        </authorList>
    </citation>
    <scope>NUCLEOTIDE SEQUENCE</scope>
</reference>
<name>A0A1D1YL85_9ARAE</name>
<dbReference type="GO" id="GO:0006508">
    <property type="term" value="P:proteolysis"/>
    <property type="evidence" value="ECO:0007669"/>
    <property type="project" value="UniProtKB-KW"/>
</dbReference>
<evidence type="ECO:0000313" key="3">
    <source>
        <dbReference type="EMBL" id="JAT55406.1"/>
    </source>
</evidence>
<dbReference type="SUPFAM" id="SSF54001">
    <property type="entry name" value="Cysteine proteinases"/>
    <property type="match status" value="1"/>
</dbReference>
<dbReference type="AlphaFoldDB" id="A0A1D1YL85"/>
<dbReference type="Gene3D" id="1.10.287.2250">
    <property type="match status" value="1"/>
</dbReference>
<proteinExistence type="predicted"/>
<keyword evidence="1" id="KW-0732">Signal</keyword>
<gene>
    <name evidence="3" type="primary">At3g45310_0</name>
    <name evidence="3" type="ORF">g.98567</name>
</gene>
<dbReference type="GO" id="GO:0008233">
    <property type="term" value="F:peptidase activity"/>
    <property type="evidence" value="ECO:0007669"/>
    <property type="project" value="UniProtKB-KW"/>
</dbReference>
<dbReference type="SMART" id="SM00848">
    <property type="entry name" value="Inhibitor_I29"/>
    <property type="match status" value="1"/>
</dbReference>
<accession>A0A1D1YL85</accession>
<sequence length="174" mass="19722">REREREEGGQPETRRHMAPPPSRCLLLLVAFLATFSAAAPARAGSTDFDAENPIQFVTDRPDGDSALLHALGDARHAFSFARFARRYGKNYRSVEEIRRRFEIFVDNLHLIRSSNRKGRSYTLGVNRFADMTWEEFRAYHLGAAQNCSATLKGNHKLTEEVLPNTVWVLGLVGF</sequence>
<dbReference type="Pfam" id="PF08246">
    <property type="entry name" value="Inhibitor_I29"/>
    <property type="match status" value="1"/>
</dbReference>
<feature type="signal peptide" evidence="1">
    <location>
        <begin position="1"/>
        <end position="43"/>
    </location>
</feature>
<feature type="domain" description="Cathepsin propeptide inhibitor" evidence="2">
    <location>
        <begin position="80"/>
        <end position="136"/>
    </location>
</feature>
<feature type="non-terminal residue" evidence="3">
    <location>
        <position position="1"/>
    </location>
</feature>
<dbReference type="InterPro" id="IPR013201">
    <property type="entry name" value="Prot_inhib_I29"/>
</dbReference>
<feature type="chain" id="PRO_5008900318" evidence="1">
    <location>
        <begin position="44"/>
        <end position="174"/>
    </location>
</feature>
<evidence type="ECO:0000259" key="2">
    <source>
        <dbReference type="SMART" id="SM00848"/>
    </source>
</evidence>
<dbReference type="InterPro" id="IPR038765">
    <property type="entry name" value="Papain-like_cys_pep_sf"/>
</dbReference>
<protein>
    <submittedName>
        <fullName evidence="3">Thiol protease aleurain-like</fullName>
    </submittedName>
</protein>
<keyword evidence="3" id="KW-0645">Protease</keyword>
<organism evidence="3">
    <name type="scientific">Anthurium amnicola</name>
    <dbReference type="NCBI Taxonomy" id="1678845"/>
    <lineage>
        <taxon>Eukaryota</taxon>
        <taxon>Viridiplantae</taxon>
        <taxon>Streptophyta</taxon>
        <taxon>Embryophyta</taxon>
        <taxon>Tracheophyta</taxon>
        <taxon>Spermatophyta</taxon>
        <taxon>Magnoliopsida</taxon>
        <taxon>Liliopsida</taxon>
        <taxon>Araceae</taxon>
        <taxon>Pothoideae</taxon>
        <taxon>Potheae</taxon>
        <taxon>Anthurium</taxon>
    </lineage>
</organism>
<evidence type="ECO:0000256" key="1">
    <source>
        <dbReference type="SAM" id="SignalP"/>
    </source>
</evidence>
<dbReference type="EMBL" id="GDJX01012530">
    <property type="protein sequence ID" value="JAT55406.1"/>
    <property type="molecule type" value="Transcribed_RNA"/>
</dbReference>